<protein>
    <submittedName>
        <fullName evidence="2">GNAT family N-acetyltransferase</fullName>
    </submittedName>
</protein>
<reference evidence="2 3" key="1">
    <citation type="submission" date="2020-12" db="EMBL/GenBank/DDBJ databases">
        <title>Microbacterium sp. HY060.</title>
        <authorList>
            <person name="Zhou J."/>
        </authorList>
    </citation>
    <scope>NUCLEOTIDE SEQUENCE [LARGE SCALE GENOMIC DNA]</scope>
    <source>
        <strain evidence="2 3">HY60</strain>
    </source>
</reference>
<evidence type="ECO:0000313" key="2">
    <source>
        <dbReference type="EMBL" id="QPZ39916.1"/>
    </source>
</evidence>
<evidence type="ECO:0000313" key="3">
    <source>
        <dbReference type="Proteomes" id="UP000662814"/>
    </source>
</evidence>
<proteinExistence type="predicted"/>
<dbReference type="SUPFAM" id="SSF55729">
    <property type="entry name" value="Acyl-CoA N-acyltransferases (Nat)"/>
    <property type="match status" value="1"/>
</dbReference>
<sequence>MPDSTMIWTRVDDVDDRARRISAAVRHVVVQRSAAERRAIDAPKRTDGDIWLLSDAGRDIASLWMLRDGERIILADVDVRDASRITGSSLWSQFHGLAAQQAWEGAVHVSELGEDHLIAEFARAAQATRVATKMQVAVGAVPPARRISLEPMTEHAFFEYQSASIADYAQELLANGLANNMAVALERSTQQLQELLPDGLHSPGEHLWTVRDNTEKVGILWVHSDDARSFVYDIEMLATARGHGYGTETLRAAAAHTRDAGLPTLALNVFGSNESARRLYEREGYVVTEIMWSAALT</sequence>
<dbReference type="Pfam" id="PF00583">
    <property type="entry name" value="Acetyltransf_1"/>
    <property type="match status" value="1"/>
</dbReference>
<dbReference type="EMBL" id="CP061169">
    <property type="protein sequence ID" value="QPZ39916.1"/>
    <property type="molecule type" value="Genomic_DNA"/>
</dbReference>
<gene>
    <name evidence="2" type="ORF">HCR76_07840</name>
</gene>
<dbReference type="RefSeq" id="WP_166989763.1">
    <property type="nucleotide sequence ID" value="NZ_CP061169.1"/>
</dbReference>
<dbReference type="Gene3D" id="3.40.630.30">
    <property type="match status" value="1"/>
</dbReference>
<dbReference type="PROSITE" id="PS51186">
    <property type="entry name" value="GNAT"/>
    <property type="match status" value="1"/>
</dbReference>
<dbReference type="CDD" id="cd04301">
    <property type="entry name" value="NAT_SF"/>
    <property type="match status" value="1"/>
</dbReference>
<keyword evidence="3" id="KW-1185">Reference proteome</keyword>
<name>A0ABX6YNG4_9MICO</name>
<organism evidence="2 3">
    <name type="scientific">Paramicrobacterium chengjingii</name>
    <dbReference type="NCBI Taxonomy" id="2769067"/>
    <lineage>
        <taxon>Bacteria</taxon>
        <taxon>Bacillati</taxon>
        <taxon>Actinomycetota</taxon>
        <taxon>Actinomycetes</taxon>
        <taxon>Micrococcales</taxon>
        <taxon>Microbacteriaceae</taxon>
        <taxon>Paramicrobacterium</taxon>
    </lineage>
</organism>
<accession>A0ABX6YNG4</accession>
<feature type="domain" description="N-acetyltransferase" evidence="1">
    <location>
        <begin position="163"/>
        <end position="297"/>
    </location>
</feature>
<dbReference type="Proteomes" id="UP000662814">
    <property type="component" value="Chromosome"/>
</dbReference>
<dbReference type="InterPro" id="IPR016181">
    <property type="entry name" value="Acyl_CoA_acyltransferase"/>
</dbReference>
<evidence type="ECO:0000259" key="1">
    <source>
        <dbReference type="PROSITE" id="PS51186"/>
    </source>
</evidence>
<dbReference type="InterPro" id="IPR000182">
    <property type="entry name" value="GNAT_dom"/>
</dbReference>